<dbReference type="RefSeq" id="WP_346247384.1">
    <property type="nucleotide sequence ID" value="NZ_JBDIZK010000008.1"/>
</dbReference>
<keyword evidence="5" id="KW-1185">Reference proteome</keyword>
<sequence length="768" mass="85492">MSVVRAAFTNSQKQSVCFKFMIKYVATSLLALGYLLVIRARSIAVYGESRMQLKSVAIRNFRRLENVEIDIETQKTIFVGPNNSGKTSATAIFRCFLGGREFRIHDFSVSRMIDFEAFAKTGDPTHLPEISLDLWFSIDPDAIEYGRVFSLLQDLTDFERVGCRMTFGFADPQKLLEAYHAAYPVQEDGSHSKTLVQFLGTDTNLTRHGIVRIASLEQRLDDDGNTAIHMTAVEPEEGKRLLKQLVRVEFVDAQRNIHDDDNSRSNRLSSAFAAFYRKNLQDAGPAAAANKVIDENNERLTDHYKVQFAPLIDLIKGLGVPSVNDRDLRIISSLSPETALKGNTELLYVDPTRKHELPELYNGLGFKNLIYMAIQVRHFHSQWLATPDSRPLCLLVFIEEPEVHLHAQVQQTFITNIWKVIEESAKAADQPTLVPQLVVTTHSSHILDAVDFETVRYFQRCHAPDEDGSGGIRNVSDVRSLRAFRPDGDVIEGKAVSTEDAIAFLKRYLRLTHCDLFFADAAILVEGAVEKLLLPLMIEKSASELRKSYLTILEVGGAYSHRFEGLLSFLRIPYLVITDLDSVTPDTGAACRGDTPDAKTSNATLKVMLDKTTIAELMAIPPEDKISTEKERCIAFQVDVAVEDQGHQLVMRPRTLEEAFVYDNFALLRDSTITIGKPVPDDLTSAYQAIYDRVRADTFKKTDFAMSLLDGQIDWKTPGYIAQGLTWLEAKLQPMIAPPGLAPAAPDAESAPAPALADAAPAATHGEA</sequence>
<proteinExistence type="predicted"/>
<dbReference type="InterPro" id="IPR051396">
    <property type="entry name" value="Bact_Antivir_Def_Nuclease"/>
</dbReference>
<dbReference type="CDD" id="cd01026">
    <property type="entry name" value="TOPRIM_OLD"/>
    <property type="match status" value="1"/>
</dbReference>
<organism evidence="4 5">
    <name type="scientific">Sphingomonas rustica</name>
    <dbReference type="NCBI Taxonomy" id="3103142"/>
    <lineage>
        <taxon>Bacteria</taxon>
        <taxon>Pseudomonadati</taxon>
        <taxon>Pseudomonadota</taxon>
        <taxon>Alphaproteobacteria</taxon>
        <taxon>Sphingomonadales</taxon>
        <taxon>Sphingomonadaceae</taxon>
        <taxon>Sphingomonas</taxon>
    </lineage>
</organism>
<feature type="domain" description="OLD protein-like TOPRIM" evidence="3">
    <location>
        <begin position="517"/>
        <end position="581"/>
    </location>
</feature>
<dbReference type="Gene3D" id="3.40.50.300">
    <property type="entry name" value="P-loop containing nucleotide triphosphate hydrolases"/>
    <property type="match status" value="1"/>
</dbReference>
<dbReference type="InterPro" id="IPR034139">
    <property type="entry name" value="TOPRIM_OLD"/>
</dbReference>
<name>A0ABV0BD93_9SPHN</name>
<dbReference type="Proteomes" id="UP001427805">
    <property type="component" value="Unassembled WGS sequence"/>
</dbReference>
<reference evidence="4 5" key="1">
    <citation type="submission" date="2024-05" db="EMBL/GenBank/DDBJ databases">
        <title>Sphingomonas sp. HF-S3 16S ribosomal RNA gene Genome sequencing and assembly.</title>
        <authorList>
            <person name="Lee H."/>
        </authorList>
    </citation>
    <scope>NUCLEOTIDE SEQUENCE [LARGE SCALE GENOMIC DNA]</scope>
    <source>
        <strain evidence="4 5">HF-S3</strain>
    </source>
</reference>
<evidence type="ECO:0000256" key="1">
    <source>
        <dbReference type="SAM" id="MobiDB-lite"/>
    </source>
</evidence>
<dbReference type="SUPFAM" id="SSF52540">
    <property type="entry name" value="P-loop containing nucleoside triphosphate hydrolases"/>
    <property type="match status" value="1"/>
</dbReference>
<evidence type="ECO:0000259" key="3">
    <source>
        <dbReference type="Pfam" id="PF20469"/>
    </source>
</evidence>
<gene>
    <name evidence="4" type="ORF">TPR58_14400</name>
</gene>
<feature type="domain" description="Endonuclease GajA/Old nuclease/RecF-like AAA" evidence="2">
    <location>
        <begin position="51"/>
        <end position="446"/>
    </location>
</feature>
<feature type="region of interest" description="Disordered" evidence="1">
    <location>
        <begin position="741"/>
        <end position="768"/>
    </location>
</feature>
<dbReference type="Pfam" id="PF20469">
    <property type="entry name" value="OLD-like_TOPRIM"/>
    <property type="match status" value="1"/>
</dbReference>
<dbReference type="PANTHER" id="PTHR43581:SF2">
    <property type="entry name" value="EXCINUCLEASE ATPASE SUBUNIT"/>
    <property type="match status" value="1"/>
</dbReference>
<dbReference type="InterPro" id="IPR027417">
    <property type="entry name" value="P-loop_NTPase"/>
</dbReference>
<dbReference type="InterPro" id="IPR041685">
    <property type="entry name" value="AAA_GajA/Old/RecF-like"/>
</dbReference>
<dbReference type="EMBL" id="JBDIZK010000008">
    <property type="protein sequence ID" value="MEN3748362.1"/>
    <property type="molecule type" value="Genomic_DNA"/>
</dbReference>
<dbReference type="PANTHER" id="PTHR43581">
    <property type="entry name" value="ATP/GTP PHOSPHATASE"/>
    <property type="match status" value="1"/>
</dbReference>
<feature type="compositionally biased region" description="Low complexity" evidence="1">
    <location>
        <begin position="742"/>
        <end position="768"/>
    </location>
</feature>
<comment type="caution">
    <text evidence="4">The sequence shown here is derived from an EMBL/GenBank/DDBJ whole genome shotgun (WGS) entry which is preliminary data.</text>
</comment>
<dbReference type="Pfam" id="PF13175">
    <property type="entry name" value="AAA_15"/>
    <property type="match status" value="1"/>
</dbReference>
<protein>
    <submittedName>
        <fullName evidence="4">AAA family ATPase</fullName>
    </submittedName>
</protein>
<evidence type="ECO:0000259" key="2">
    <source>
        <dbReference type="Pfam" id="PF13175"/>
    </source>
</evidence>
<evidence type="ECO:0000313" key="5">
    <source>
        <dbReference type="Proteomes" id="UP001427805"/>
    </source>
</evidence>
<evidence type="ECO:0000313" key="4">
    <source>
        <dbReference type="EMBL" id="MEN3748362.1"/>
    </source>
</evidence>
<accession>A0ABV0BD93</accession>